<dbReference type="InterPro" id="IPR036051">
    <property type="entry name" value="KRAB_dom_sf"/>
</dbReference>
<feature type="region of interest" description="Disordered" evidence="1">
    <location>
        <begin position="726"/>
        <end position="768"/>
    </location>
</feature>
<sequence>MPSAAMNSSVRFLNRYGSRKTTLARGAPRPGSWMMSCGPRRRERGIPAGRPVSRPTPAAAPHLHDALDVAVPLGEVHGAQTSGALAVLHVRAEHGAGALPLPPDHAAHGGSLEAAHGQRPGGPGTPATSAPPSRPHPLRAPIPGRAPRRPLRSRRGLARAPGRRMAVDGAEAISPQTHPTCCGARPKKKTGRTLHALSSGAGPRAARPSGQAPQPGAQCTPESVVLSRAPAAPPPPPGRPRRRTGGWGAGPAGSTVLQFVLEAILPRGGRGVGGVREEGKGWGDSGNVLAYRVRRRRSGQQIANVRLPPARREFVPCWVLGGVRAAIPGCGCWGERRGHLGLGLEGPGRGVGGVEASVGSSAPTVSGPGIRQPASPRTWRMGPRPARAALAITPPLAHGPGGHHGDACSSEPPRAALRTVSGDGPEPEVSAPGARRHSALCRAEACGESAPATGRGLGSQSSEHRRGLTAAGRGPSLLVGCQALGRVRWAKGPGSRSPGWGERRAGRAPSPASPEHGWSCRAAAAGEGGGRTGSVRVCIPSAHPLGSSRCAGRPRRGLSLALVSGGEMSARRPFPLTLHPVRFLPSPRPWNGSATRDAQTPASRGQRGLWLQEAVVFEDVAVYFTRIEWSCLAPDQRALYRDVMLENYEHVASLGFLVPKPALISLLEQGEEPGALILQVAEERETKASPCPGKCSRMEARMKESSLRRVSSKQAGLLGSVLGQLPGGGPELPVPKGSPEDGSGLSKITPHLQGLQPPSGSKRGTGLESTQRLAWGHLEVMGRLRWTCTSAHIHDDFLGVEVDFAGEGLDQGCADCGSWNTRGEPLGNQIVGDCTGQRPQFPELINCKEEQEEGGSYQKALRAGQLLQESLGRRSEQSREERRWLQAEEAAPAAPPGTGVSCSVRPEHPLLPWPQELIWTLQKECHP</sequence>
<feature type="compositionally biased region" description="Basic and acidic residues" evidence="1">
    <location>
        <begin position="871"/>
        <end position="886"/>
    </location>
</feature>
<feature type="compositionally biased region" description="Basic residues" evidence="1">
    <location>
        <begin position="146"/>
        <end position="157"/>
    </location>
</feature>
<evidence type="ECO:0000313" key="4">
    <source>
        <dbReference type="Proteomes" id="UP000551758"/>
    </source>
</evidence>
<dbReference type="Gene3D" id="6.10.140.140">
    <property type="match status" value="1"/>
</dbReference>
<dbReference type="PANTHER" id="PTHR23232:SF142">
    <property type="entry name" value="GASTRULA ZINC FINGER PROTEIN XLCGF57.1-LIKE-RELATED"/>
    <property type="match status" value="1"/>
</dbReference>
<reference evidence="3 4" key="1">
    <citation type="journal article" date="2020" name="Mol. Biol. Evol.">
        <title>Interspecific Gene Flow and the Evolution of Specialization in Black and White Rhinoceros.</title>
        <authorList>
            <person name="Moodley Y."/>
            <person name="Westbury M.V."/>
            <person name="Russo I.M."/>
            <person name="Gopalakrishnan S."/>
            <person name="Rakotoarivelo A."/>
            <person name="Olsen R.A."/>
            <person name="Prost S."/>
            <person name="Tunstall T."/>
            <person name="Ryder O.A."/>
            <person name="Dalen L."/>
            <person name="Bruford M.W."/>
        </authorList>
    </citation>
    <scope>NUCLEOTIDE SEQUENCE [LARGE SCALE GENOMIC DNA]</scope>
    <source>
        <strain evidence="3">SBR-YM</strain>
        <tissue evidence="3">Skin</tissue>
    </source>
</reference>
<dbReference type="EMBL" id="JACDTQ010001571">
    <property type="protein sequence ID" value="KAF5922051.1"/>
    <property type="molecule type" value="Genomic_DNA"/>
</dbReference>
<name>A0A7J7F245_DICBM</name>
<feature type="region of interest" description="Disordered" evidence="1">
    <location>
        <begin position="399"/>
        <end position="435"/>
    </location>
</feature>
<dbReference type="Proteomes" id="UP000551758">
    <property type="component" value="Unassembled WGS sequence"/>
</dbReference>
<protein>
    <recommendedName>
        <fullName evidence="2">KRAB domain-containing protein</fullName>
    </recommendedName>
</protein>
<dbReference type="PROSITE" id="PS50805">
    <property type="entry name" value="KRAB"/>
    <property type="match status" value="1"/>
</dbReference>
<keyword evidence="4" id="KW-1185">Reference proteome</keyword>
<dbReference type="GO" id="GO:0006355">
    <property type="term" value="P:regulation of DNA-templated transcription"/>
    <property type="evidence" value="ECO:0007669"/>
    <property type="project" value="InterPro"/>
</dbReference>
<feature type="region of interest" description="Disordered" evidence="1">
    <location>
        <begin position="449"/>
        <end position="473"/>
    </location>
</feature>
<comment type="caution">
    <text evidence="3">The sequence shown here is derived from an EMBL/GenBank/DDBJ whole genome shotgun (WGS) entry which is preliminary data.</text>
</comment>
<feature type="region of interest" description="Disordered" evidence="1">
    <location>
        <begin position="869"/>
        <end position="903"/>
    </location>
</feature>
<dbReference type="SMART" id="SM00349">
    <property type="entry name" value="KRAB"/>
    <property type="match status" value="1"/>
</dbReference>
<evidence type="ECO:0000259" key="2">
    <source>
        <dbReference type="PROSITE" id="PS50805"/>
    </source>
</evidence>
<evidence type="ECO:0000313" key="3">
    <source>
        <dbReference type="EMBL" id="KAF5922051.1"/>
    </source>
</evidence>
<dbReference type="AlphaFoldDB" id="A0A7J7F245"/>
<dbReference type="InterPro" id="IPR001909">
    <property type="entry name" value="KRAB"/>
</dbReference>
<dbReference type="Pfam" id="PF01352">
    <property type="entry name" value="KRAB"/>
    <property type="match status" value="1"/>
</dbReference>
<feature type="region of interest" description="Disordered" evidence="1">
    <location>
        <begin position="358"/>
        <end position="381"/>
    </location>
</feature>
<organism evidence="3 4">
    <name type="scientific">Diceros bicornis minor</name>
    <name type="common">South-central black rhinoceros</name>
    <dbReference type="NCBI Taxonomy" id="77932"/>
    <lineage>
        <taxon>Eukaryota</taxon>
        <taxon>Metazoa</taxon>
        <taxon>Chordata</taxon>
        <taxon>Craniata</taxon>
        <taxon>Vertebrata</taxon>
        <taxon>Euteleostomi</taxon>
        <taxon>Mammalia</taxon>
        <taxon>Eutheria</taxon>
        <taxon>Laurasiatheria</taxon>
        <taxon>Perissodactyla</taxon>
        <taxon>Rhinocerotidae</taxon>
        <taxon>Diceros</taxon>
    </lineage>
</organism>
<evidence type="ECO:0000256" key="1">
    <source>
        <dbReference type="SAM" id="MobiDB-lite"/>
    </source>
</evidence>
<feature type="region of interest" description="Disordered" evidence="1">
    <location>
        <begin position="96"/>
        <end position="250"/>
    </location>
</feature>
<feature type="region of interest" description="Disordered" evidence="1">
    <location>
        <begin position="489"/>
        <end position="517"/>
    </location>
</feature>
<proteinExistence type="predicted"/>
<feature type="domain" description="KRAB" evidence="2">
    <location>
        <begin position="615"/>
        <end position="686"/>
    </location>
</feature>
<dbReference type="PANTHER" id="PTHR23232">
    <property type="entry name" value="KRAB DOMAIN C2H2 ZINC FINGER"/>
    <property type="match status" value="1"/>
</dbReference>
<gene>
    <name evidence="3" type="ORF">HPG69_000838</name>
</gene>
<dbReference type="InterPro" id="IPR050169">
    <property type="entry name" value="Krueppel_C2H2_ZnF"/>
</dbReference>
<dbReference type="SUPFAM" id="SSF109640">
    <property type="entry name" value="KRAB domain (Kruppel-associated box)"/>
    <property type="match status" value="1"/>
</dbReference>
<dbReference type="CDD" id="cd07765">
    <property type="entry name" value="KRAB_A-box"/>
    <property type="match status" value="1"/>
</dbReference>
<accession>A0A7J7F245</accession>